<dbReference type="EMBL" id="JBANRG010000135">
    <property type="protein sequence ID" value="KAK7433946.1"/>
    <property type="molecule type" value="Genomic_DNA"/>
</dbReference>
<evidence type="ECO:0000313" key="1">
    <source>
        <dbReference type="EMBL" id="KAK7433946.1"/>
    </source>
</evidence>
<gene>
    <name evidence="3" type="ORF">VKT23_015261</name>
    <name evidence="2" type="ORF">VKT23_020369</name>
    <name evidence="1" type="ORF">VKT23_020474</name>
</gene>
<evidence type="ECO:0000313" key="4">
    <source>
        <dbReference type="Proteomes" id="UP001498398"/>
    </source>
</evidence>
<dbReference type="Proteomes" id="UP001498398">
    <property type="component" value="Unassembled WGS sequence"/>
</dbReference>
<keyword evidence="4" id="KW-1185">Reference proteome</keyword>
<sequence length="80" mass="9276">MVIDQARPKENSVVDQRMVEKENTEVDHRWFSVEHIKRLSDVEESLNCKEMELLKTGNMDDNGLKDAAQVGVNRWVYVDG</sequence>
<proteinExistence type="predicted"/>
<dbReference type="EMBL" id="JBANRG010000131">
    <property type="protein sequence ID" value="KAK7434143.1"/>
    <property type="molecule type" value="Genomic_DNA"/>
</dbReference>
<evidence type="ECO:0000313" key="2">
    <source>
        <dbReference type="EMBL" id="KAK7434143.1"/>
    </source>
</evidence>
<reference evidence="2 4" key="1">
    <citation type="submission" date="2024-01" db="EMBL/GenBank/DDBJ databases">
        <title>A draft genome for the cacao thread blight pathogen Marasmiellus scandens.</title>
        <authorList>
            <person name="Baruah I.K."/>
            <person name="Leung J."/>
            <person name="Bukari Y."/>
            <person name="Amoako-Attah I."/>
            <person name="Meinhardt L.W."/>
            <person name="Bailey B.A."/>
            <person name="Cohen S.P."/>
        </authorList>
    </citation>
    <scope>NUCLEOTIDE SEQUENCE [LARGE SCALE GENOMIC DNA]</scope>
    <source>
        <strain evidence="2 4">GH-19</strain>
    </source>
</reference>
<accession>A0ABR1IMQ6</accession>
<name>A0ABR1IMQ6_9AGAR</name>
<protein>
    <submittedName>
        <fullName evidence="2">Uncharacterized protein</fullName>
    </submittedName>
</protein>
<comment type="caution">
    <text evidence="2">The sequence shown here is derived from an EMBL/GenBank/DDBJ whole genome shotgun (WGS) entry which is preliminary data.</text>
</comment>
<organism evidence="2 4">
    <name type="scientific">Marasmiellus scandens</name>
    <dbReference type="NCBI Taxonomy" id="2682957"/>
    <lineage>
        <taxon>Eukaryota</taxon>
        <taxon>Fungi</taxon>
        <taxon>Dikarya</taxon>
        <taxon>Basidiomycota</taxon>
        <taxon>Agaricomycotina</taxon>
        <taxon>Agaricomycetes</taxon>
        <taxon>Agaricomycetidae</taxon>
        <taxon>Agaricales</taxon>
        <taxon>Marasmiineae</taxon>
        <taxon>Omphalotaceae</taxon>
        <taxon>Marasmiellus</taxon>
    </lineage>
</organism>
<dbReference type="EMBL" id="JBANRG010000050">
    <property type="protein sequence ID" value="KAK7444583.1"/>
    <property type="molecule type" value="Genomic_DNA"/>
</dbReference>
<evidence type="ECO:0000313" key="3">
    <source>
        <dbReference type="EMBL" id="KAK7444583.1"/>
    </source>
</evidence>